<feature type="region of interest" description="Disordered" evidence="1">
    <location>
        <begin position="108"/>
        <end position="130"/>
    </location>
</feature>
<comment type="caution">
    <text evidence="2">The sequence shown here is derived from an EMBL/GenBank/DDBJ whole genome shotgun (WGS) entry which is preliminary data.</text>
</comment>
<organism evidence="2 3">
    <name type="scientific">Eumeta variegata</name>
    <name type="common">Bagworm moth</name>
    <name type="synonym">Eumeta japonica</name>
    <dbReference type="NCBI Taxonomy" id="151549"/>
    <lineage>
        <taxon>Eukaryota</taxon>
        <taxon>Metazoa</taxon>
        <taxon>Ecdysozoa</taxon>
        <taxon>Arthropoda</taxon>
        <taxon>Hexapoda</taxon>
        <taxon>Insecta</taxon>
        <taxon>Pterygota</taxon>
        <taxon>Neoptera</taxon>
        <taxon>Endopterygota</taxon>
        <taxon>Lepidoptera</taxon>
        <taxon>Glossata</taxon>
        <taxon>Ditrysia</taxon>
        <taxon>Tineoidea</taxon>
        <taxon>Psychidae</taxon>
        <taxon>Oiketicinae</taxon>
        <taxon>Eumeta</taxon>
    </lineage>
</organism>
<dbReference type="AlphaFoldDB" id="A0A4C2A2I4"/>
<reference evidence="2 3" key="1">
    <citation type="journal article" date="2019" name="Commun. Biol.">
        <title>The bagworm genome reveals a unique fibroin gene that provides high tensile strength.</title>
        <authorList>
            <person name="Kono N."/>
            <person name="Nakamura H."/>
            <person name="Ohtoshi R."/>
            <person name="Tomita M."/>
            <person name="Numata K."/>
            <person name="Arakawa K."/>
        </authorList>
    </citation>
    <scope>NUCLEOTIDE SEQUENCE [LARGE SCALE GENOMIC DNA]</scope>
</reference>
<evidence type="ECO:0000256" key="1">
    <source>
        <dbReference type="SAM" id="MobiDB-lite"/>
    </source>
</evidence>
<dbReference type="EMBL" id="BGZK01002369">
    <property type="protein sequence ID" value="GBP93389.1"/>
    <property type="molecule type" value="Genomic_DNA"/>
</dbReference>
<gene>
    <name evidence="2" type="ORF">EVAR_65975_1</name>
</gene>
<evidence type="ECO:0000313" key="3">
    <source>
        <dbReference type="Proteomes" id="UP000299102"/>
    </source>
</evidence>
<accession>A0A4C2A2I4</accession>
<protein>
    <submittedName>
        <fullName evidence="2">Uncharacterized protein</fullName>
    </submittedName>
</protein>
<dbReference type="Proteomes" id="UP000299102">
    <property type="component" value="Unassembled WGS sequence"/>
</dbReference>
<name>A0A4C2A2I4_EUMVA</name>
<keyword evidence="3" id="KW-1185">Reference proteome</keyword>
<feature type="compositionally biased region" description="Basic and acidic residues" evidence="1">
    <location>
        <begin position="112"/>
        <end position="128"/>
    </location>
</feature>
<proteinExistence type="predicted"/>
<sequence length="143" mass="15916">MRRYDIVPAVYQLSNECVPEKRQGAKAVIVPLFEEKGSRQESENRHTINLFGCGIKIKSGGRAESKARPEPELRTGLGVKTSVGTGSELKVALGSELKTRLGYKRTKRLFSRRNDSKGGVQEDNHKNNTVEVDFLGSTRKIDL</sequence>
<evidence type="ECO:0000313" key="2">
    <source>
        <dbReference type="EMBL" id="GBP93389.1"/>
    </source>
</evidence>